<dbReference type="RefSeq" id="WP_189567284.1">
    <property type="nucleotide sequence ID" value="NZ_BMXI01000002.1"/>
</dbReference>
<evidence type="ECO:0000313" key="2">
    <source>
        <dbReference type="EMBL" id="GHC43890.1"/>
    </source>
</evidence>
<keyword evidence="1" id="KW-0472">Membrane</keyword>
<proteinExistence type="predicted"/>
<gene>
    <name evidence="2" type="ORF">GCM10007100_06350</name>
</gene>
<feature type="transmembrane region" description="Helical" evidence="1">
    <location>
        <begin position="48"/>
        <end position="65"/>
    </location>
</feature>
<evidence type="ECO:0000313" key="3">
    <source>
        <dbReference type="Proteomes" id="UP000644507"/>
    </source>
</evidence>
<feature type="transmembrane region" description="Helical" evidence="1">
    <location>
        <begin position="100"/>
        <end position="122"/>
    </location>
</feature>
<keyword evidence="1" id="KW-1133">Transmembrane helix</keyword>
<reference evidence="2" key="1">
    <citation type="journal article" date="2014" name="Int. J. Syst. Evol. Microbiol.">
        <title>Complete genome sequence of Corynebacterium casei LMG S-19264T (=DSM 44701T), isolated from a smear-ripened cheese.</title>
        <authorList>
            <consortium name="US DOE Joint Genome Institute (JGI-PGF)"/>
            <person name="Walter F."/>
            <person name="Albersmeier A."/>
            <person name="Kalinowski J."/>
            <person name="Ruckert C."/>
        </authorList>
    </citation>
    <scope>NUCLEOTIDE SEQUENCE</scope>
    <source>
        <strain evidence="2">KCTC 12988</strain>
    </source>
</reference>
<feature type="transmembrane region" description="Helical" evidence="1">
    <location>
        <begin position="74"/>
        <end position="94"/>
    </location>
</feature>
<evidence type="ECO:0000256" key="1">
    <source>
        <dbReference type="SAM" id="Phobius"/>
    </source>
</evidence>
<dbReference type="AlphaFoldDB" id="A0A918TFB9"/>
<sequence length="142" mass="15498">MENDTQPSAPKGDHEAKKSFERGLIACFVVAVLCALRIIFVYSNFINVAVWLAASVYFFTAPAALRKGIENRRILVGLFAVLLAFLSFRGIFALTSPETLPYGIITTATFLSCLPLILIFGYNQKVTAYIKTLGSATSQPAN</sequence>
<keyword evidence="3" id="KW-1185">Reference proteome</keyword>
<protein>
    <submittedName>
        <fullName evidence="2">Uncharacterized protein</fullName>
    </submittedName>
</protein>
<accession>A0A918TFB9</accession>
<dbReference type="EMBL" id="BMXI01000002">
    <property type="protein sequence ID" value="GHC43890.1"/>
    <property type="molecule type" value="Genomic_DNA"/>
</dbReference>
<organism evidence="2 3">
    <name type="scientific">Roseibacillus persicicus</name>
    <dbReference type="NCBI Taxonomy" id="454148"/>
    <lineage>
        <taxon>Bacteria</taxon>
        <taxon>Pseudomonadati</taxon>
        <taxon>Verrucomicrobiota</taxon>
        <taxon>Verrucomicrobiia</taxon>
        <taxon>Verrucomicrobiales</taxon>
        <taxon>Verrucomicrobiaceae</taxon>
        <taxon>Roseibacillus</taxon>
    </lineage>
</organism>
<feature type="transmembrane region" description="Helical" evidence="1">
    <location>
        <begin position="23"/>
        <end position="42"/>
    </location>
</feature>
<reference evidence="2" key="2">
    <citation type="submission" date="2020-09" db="EMBL/GenBank/DDBJ databases">
        <authorList>
            <person name="Sun Q."/>
            <person name="Kim S."/>
        </authorList>
    </citation>
    <scope>NUCLEOTIDE SEQUENCE</scope>
    <source>
        <strain evidence="2">KCTC 12988</strain>
    </source>
</reference>
<name>A0A918TFB9_9BACT</name>
<comment type="caution">
    <text evidence="2">The sequence shown here is derived from an EMBL/GenBank/DDBJ whole genome shotgun (WGS) entry which is preliminary data.</text>
</comment>
<keyword evidence="1" id="KW-0812">Transmembrane</keyword>
<dbReference type="Proteomes" id="UP000644507">
    <property type="component" value="Unassembled WGS sequence"/>
</dbReference>